<dbReference type="AlphaFoldDB" id="A0A2M4CBA2"/>
<organism evidence="1">
    <name type="scientific">Anopheles marajoara</name>
    <dbReference type="NCBI Taxonomy" id="58244"/>
    <lineage>
        <taxon>Eukaryota</taxon>
        <taxon>Metazoa</taxon>
        <taxon>Ecdysozoa</taxon>
        <taxon>Arthropoda</taxon>
        <taxon>Hexapoda</taxon>
        <taxon>Insecta</taxon>
        <taxon>Pterygota</taxon>
        <taxon>Neoptera</taxon>
        <taxon>Endopterygota</taxon>
        <taxon>Diptera</taxon>
        <taxon>Nematocera</taxon>
        <taxon>Culicoidea</taxon>
        <taxon>Culicidae</taxon>
        <taxon>Anophelinae</taxon>
        <taxon>Anopheles</taxon>
    </lineage>
</organism>
<sequence length="88" mass="10451">MHKIRLNRPVAIVPWRVVVLAVPPVMRQASPLSWKICARKPAKRSIRFAGKTNCYGRRWRRWTSSSVHRLLTRRQRRRQVTISIASRH</sequence>
<reference evidence="1" key="1">
    <citation type="submission" date="2018-01" db="EMBL/GenBank/DDBJ databases">
        <title>An insight into the sialome of Amazonian anophelines.</title>
        <authorList>
            <person name="Ribeiro J.M."/>
            <person name="Scarpassa V."/>
            <person name="Calvo E."/>
        </authorList>
    </citation>
    <scope>NUCLEOTIDE SEQUENCE</scope>
    <source>
        <tissue evidence="1">Salivary glands</tissue>
    </source>
</reference>
<accession>A0A2M4CBA2</accession>
<dbReference type="EMBL" id="GGFJ01013087">
    <property type="protein sequence ID" value="MBW62228.1"/>
    <property type="molecule type" value="Transcribed_RNA"/>
</dbReference>
<proteinExistence type="predicted"/>
<evidence type="ECO:0000313" key="1">
    <source>
        <dbReference type="EMBL" id="MBW62228.1"/>
    </source>
</evidence>
<name>A0A2M4CBA2_9DIPT</name>
<protein>
    <submittedName>
        <fullName evidence="1">Putative secreted protein</fullName>
    </submittedName>
</protein>